<keyword evidence="5 8" id="KW-1133">Transmembrane helix</keyword>
<comment type="catalytic activity">
    <reaction evidence="7">
        <text>a quinone + NADH + 5 H(+)(in) = a quinol + NAD(+) + 4 H(+)(out)</text>
        <dbReference type="Rhea" id="RHEA:57888"/>
        <dbReference type="ChEBI" id="CHEBI:15378"/>
        <dbReference type="ChEBI" id="CHEBI:24646"/>
        <dbReference type="ChEBI" id="CHEBI:57540"/>
        <dbReference type="ChEBI" id="CHEBI:57945"/>
        <dbReference type="ChEBI" id="CHEBI:132124"/>
    </reaction>
</comment>
<dbReference type="STRING" id="1123010.SAMN02745724_03274"/>
<dbReference type="EC" id="7.1.1.-" evidence="7"/>
<evidence type="ECO:0000256" key="4">
    <source>
        <dbReference type="ARBA" id="ARBA00022692"/>
    </source>
</evidence>
<evidence type="ECO:0000256" key="8">
    <source>
        <dbReference type="SAM" id="Phobius"/>
    </source>
</evidence>
<dbReference type="AlphaFoldDB" id="A0A1I1PAU0"/>
<sequence>MISTSFVVYFIAILALTITMLLVSHLLNPKVPLRTNNLPFESGIVAQGDTDIRWNVNYFLVAISFVIFDIEAVFLYIWSIVVMEAGWHGFFITSFFIFILLIALLYEIKQGAFLWGEKTPVENATISRGKEA</sequence>
<dbReference type="RefSeq" id="WP_091986680.1">
    <property type="nucleotide sequence ID" value="NZ_FOLO01000029.1"/>
</dbReference>
<name>A0A1I1PAU0_9GAMM</name>
<dbReference type="PANTHER" id="PTHR11058">
    <property type="entry name" value="NADH-UBIQUINONE OXIDOREDUCTASE CHAIN 3"/>
    <property type="match status" value="1"/>
</dbReference>
<accession>A0A1I1PAU0</accession>
<dbReference type="InterPro" id="IPR000440">
    <property type="entry name" value="NADH_UbQ/plastoQ_OxRdtase_su3"/>
</dbReference>
<dbReference type="PANTHER" id="PTHR11058:SF21">
    <property type="entry name" value="NADH-QUINONE OXIDOREDUCTASE SUBUNIT A"/>
    <property type="match status" value="1"/>
</dbReference>
<dbReference type="GO" id="GO:0008137">
    <property type="term" value="F:NADH dehydrogenase (ubiquinone) activity"/>
    <property type="evidence" value="ECO:0007669"/>
    <property type="project" value="InterPro"/>
</dbReference>
<keyword evidence="10" id="KW-1185">Reference proteome</keyword>
<gene>
    <name evidence="9" type="ORF">SAMN02745724_03274</name>
</gene>
<proteinExistence type="inferred from homology"/>
<comment type="similarity">
    <text evidence="2 7">Belongs to the complex I subunit 3 family.</text>
</comment>
<feature type="transmembrane region" description="Helical" evidence="8">
    <location>
        <begin position="58"/>
        <end position="81"/>
    </location>
</feature>
<comment type="function">
    <text evidence="7">NDH-1 shuttles electrons from NADH, via FMN and iron-sulfur (Fe-S) centers, to quinones in the respiratory chain.</text>
</comment>
<evidence type="ECO:0000313" key="10">
    <source>
        <dbReference type="Proteomes" id="UP000198862"/>
    </source>
</evidence>
<dbReference type="GO" id="GO:0005886">
    <property type="term" value="C:plasma membrane"/>
    <property type="evidence" value="ECO:0007669"/>
    <property type="project" value="UniProtKB-SubCell"/>
</dbReference>
<evidence type="ECO:0000256" key="1">
    <source>
        <dbReference type="ARBA" id="ARBA00004370"/>
    </source>
</evidence>
<dbReference type="GO" id="GO:0030964">
    <property type="term" value="C:NADH dehydrogenase complex"/>
    <property type="evidence" value="ECO:0007669"/>
    <property type="project" value="TreeGrafter"/>
</dbReference>
<dbReference type="Proteomes" id="UP000198862">
    <property type="component" value="Unassembled WGS sequence"/>
</dbReference>
<keyword evidence="7" id="KW-0520">NAD</keyword>
<keyword evidence="6 8" id="KW-0472">Membrane</keyword>
<evidence type="ECO:0000256" key="7">
    <source>
        <dbReference type="RuleBase" id="RU003639"/>
    </source>
</evidence>
<evidence type="ECO:0000256" key="2">
    <source>
        <dbReference type="ARBA" id="ARBA00008472"/>
    </source>
</evidence>
<dbReference type="Gene3D" id="1.20.58.1610">
    <property type="entry name" value="NADH:ubiquinone/plastoquinone oxidoreductase, chain 3"/>
    <property type="match status" value="1"/>
</dbReference>
<feature type="transmembrane region" description="Helical" evidence="8">
    <location>
        <begin position="87"/>
        <end position="106"/>
    </location>
</feature>
<keyword evidence="3" id="KW-0813">Transport</keyword>
<organism evidence="9 10">
    <name type="scientific">Pseudoalteromonas denitrificans DSM 6059</name>
    <dbReference type="NCBI Taxonomy" id="1123010"/>
    <lineage>
        <taxon>Bacteria</taxon>
        <taxon>Pseudomonadati</taxon>
        <taxon>Pseudomonadota</taxon>
        <taxon>Gammaproteobacteria</taxon>
        <taxon>Alteromonadales</taxon>
        <taxon>Pseudoalteromonadaceae</taxon>
        <taxon>Pseudoalteromonas</taxon>
    </lineage>
</organism>
<dbReference type="OrthoDB" id="9791970at2"/>
<feature type="transmembrane region" description="Helical" evidence="8">
    <location>
        <begin position="6"/>
        <end position="27"/>
    </location>
</feature>
<evidence type="ECO:0000256" key="5">
    <source>
        <dbReference type="ARBA" id="ARBA00022989"/>
    </source>
</evidence>
<keyword evidence="7" id="KW-0874">Quinone</keyword>
<dbReference type="InterPro" id="IPR038430">
    <property type="entry name" value="NDAH_ubi_oxred_su3_sf"/>
</dbReference>
<dbReference type="GO" id="GO:0048038">
    <property type="term" value="F:quinone binding"/>
    <property type="evidence" value="ECO:0007669"/>
    <property type="project" value="UniProtKB-KW"/>
</dbReference>
<protein>
    <recommendedName>
        <fullName evidence="7">NADH-quinone oxidoreductase subunit</fullName>
        <ecNumber evidence="7">7.1.1.-</ecNumber>
    </recommendedName>
</protein>
<keyword evidence="4 7" id="KW-0812">Transmembrane</keyword>
<dbReference type="Pfam" id="PF00507">
    <property type="entry name" value="Oxidored_q4"/>
    <property type="match status" value="1"/>
</dbReference>
<reference evidence="9 10" key="1">
    <citation type="submission" date="2016-10" db="EMBL/GenBank/DDBJ databases">
        <authorList>
            <person name="de Groot N.N."/>
        </authorList>
    </citation>
    <scope>NUCLEOTIDE SEQUENCE [LARGE SCALE GENOMIC DNA]</scope>
    <source>
        <strain evidence="9 10">DSM 6059</strain>
    </source>
</reference>
<evidence type="ECO:0000256" key="3">
    <source>
        <dbReference type="ARBA" id="ARBA00022448"/>
    </source>
</evidence>
<comment type="subcellular location">
    <subcellularLocation>
        <location evidence="7">Cell membrane</location>
        <topology evidence="7">Multi-pass membrane protein</topology>
    </subcellularLocation>
    <subcellularLocation>
        <location evidence="1">Membrane</location>
    </subcellularLocation>
</comment>
<evidence type="ECO:0000256" key="6">
    <source>
        <dbReference type="ARBA" id="ARBA00023136"/>
    </source>
</evidence>
<dbReference type="EMBL" id="FOLO01000029">
    <property type="protein sequence ID" value="SFD04123.1"/>
    <property type="molecule type" value="Genomic_DNA"/>
</dbReference>
<evidence type="ECO:0000313" key="9">
    <source>
        <dbReference type="EMBL" id="SFD04123.1"/>
    </source>
</evidence>